<dbReference type="Gene3D" id="3.40.50.2000">
    <property type="entry name" value="Glycogen Phosphorylase B"/>
    <property type="match status" value="2"/>
</dbReference>
<keyword evidence="1 3" id="KW-0808">Transferase</keyword>
<keyword evidence="3" id="KW-0328">Glycosyltransferase</keyword>
<dbReference type="RefSeq" id="WP_269878748.1">
    <property type="nucleotide sequence ID" value="NZ_JAPZVM010000012.1"/>
</dbReference>
<keyword evidence="4" id="KW-1185">Reference proteome</keyword>
<evidence type="ECO:0000256" key="1">
    <source>
        <dbReference type="ARBA" id="ARBA00022679"/>
    </source>
</evidence>
<evidence type="ECO:0000313" key="4">
    <source>
        <dbReference type="Proteomes" id="UP001141933"/>
    </source>
</evidence>
<name>A0ABT4PK39_9BACT</name>
<proteinExistence type="predicted"/>
<sequence>MKRIIICAAIKFPRGSAASNYLQYFSMALIESGYEVILLAEYNENENQYYNSFINKFQGKFSLININTPRKTLANKISYHLIYGIKYVKVLKKVIRKDDSIIIYSDIMNFISPIIKFAHKNNLKVGNIIVEWYERKYLKNPIRYFLYKKSFKLREQADIIFPISTFIERHFKEKGCNTFVLPILSDPYEYERFPKPSYDKINIVYPGNGLIKDSFLNMINAIEHLNSEQLAKLNFHIKGVKKQDIINKIGLKRFERISPSLIFYGWMNYDELVELYRKSHYLLLAREICHLTKANFPSKVPEVMCHGVVPIASEVGDYTQFYLRDGENAIIMKGNSTEVIKDAIIRCLNIPYDKYNTMSNNAYNLVCNKLSYKVWGNKLKNVLNHI</sequence>
<dbReference type="EMBL" id="JAPZVM010000012">
    <property type="protein sequence ID" value="MCZ8373414.1"/>
    <property type="molecule type" value="Genomic_DNA"/>
</dbReference>
<dbReference type="InterPro" id="IPR001296">
    <property type="entry name" value="Glyco_trans_1"/>
</dbReference>
<dbReference type="EC" id="2.4.-.-" evidence="3"/>
<dbReference type="PANTHER" id="PTHR46401:SF2">
    <property type="entry name" value="GLYCOSYLTRANSFERASE WBBK-RELATED"/>
    <property type="match status" value="1"/>
</dbReference>
<evidence type="ECO:0000313" key="3">
    <source>
        <dbReference type="EMBL" id="MCZ8373414.1"/>
    </source>
</evidence>
<feature type="domain" description="Glycosyl transferase family 1" evidence="2">
    <location>
        <begin position="199"/>
        <end position="364"/>
    </location>
</feature>
<evidence type="ECO:0000259" key="2">
    <source>
        <dbReference type="Pfam" id="PF00534"/>
    </source>
</evidence>
<dbReference type="PANTHER" id="PTHR46401">
    <property type="entry name" value="GLYCOSYLTRANSFERASE WBBK-RELATED"/>
    <property type="match status" value="1"/>
</dbReference>
<accession>A0ABT4PK39</accession>
<comment type="caution">
    <text evidence="3">The sequence shown here is derived from an EMBL/GenBank/DDBJ whole genome shotgun (WGS) entry which is preliminary data.</text>
</comment>
<reference evidence="3" key="1">
    <citation type="submission" date="2022-12" db="EMBL/GenBank/DDBJ databases">
        <title>Phocaeicola acetigenes sp. nov., isolated feces from a healthy human.</title>
        <authorList>
            <person name="Do H."/>
            <person name="Ha Y.B."/>
            <person name="Kim J.-S."/>
            <person name="Suh M.K."/>
            <person name="Kim H.S."/>
            <person name="Lee J.-S."/>
        </authorList>
    </citation>
    <scope>NUCLEOTIDE SEQUENCE</scope>
    <source>
        <strain evidence="3">KGMB11183</strain>
    </source>
</reference>
<gene>
    <name evidence="3" type="ORF">O6P32_11975</name>
</gene>
<dbReference type="SUPFAM" id="SSF53756">
    <property type="entry name" value="UDP-Glycosyltransferase/glycogen phosphorylase"/>
    <property type="match status" value="1"/>
</dbReference>
<organism evidence="3 4">
    <name type="scientific">Phocaeicola acetigenes</name>
    <dbReference type="NCBI Taxonomy" id="3016083"/>
    <lineage>
        <taxon>Bacteria</taxon>
        <taxon>Pseudomonadati</taxon>
        <taxon>Bacteroidota</taxon>
        <taxon>Bacteroidia</taxon>
        <taxon>Bacteroidales</taxon>
        <taxon>Bacteroidaceae</taxon>
        <taxon>Phocaeicola</taxon>
    </lineage>
</organism>
<dbReference type="Proteomes" id="UP001141933">
    <property type="component" value="Unassembled WGS sequence"/>
</dbReference>
<dbReference type="Pfam" id="PF00534">
    <property type="entry name" value="Glycos_transf_1"/>
    <property type="match status" value="1"/>
</dbReference>
<protein>
    <submittedName>
        <fullName evidence="3">Glycosyltransferase</fullName>
        <ecNumber evidence="3">2.4.-.-</ecNumber>
    </submittedName>
</protein>
<dbReference type="GO" id="GO:0016757">
    <property type="term" value="F:glycosyltransferase activity"/>
    <property type="evidence" value="ECO:0007669"/>
    <property type="project" value="UniProtKB-KW"/>
</dbReference>